<gene>
    <name evidence="2" type="ORF">SAMN04489859_10378</name>
</gene>
<dbReference type="AlphaFoldDB" id="A0A1H8M7C8"/>
<proteinExistence type="predicted"/>
<keyword evidence="3" id="KW-1185">Reference proteome</keyword>
<keyword evidence="1" id="KW-0732">Signal</keyword>
<feature type="signal peptide" evidence="1">
    <location>
        <begin position="1"/>
        <end position="21"/>
    </location>
</feature>
<accession>A0A1H8M7C8</accession>
<protein>
    <recommendedName>
        <fullName evidence="4">Tat (Twin-arginine translocation) pathway signal sequence</fullName>
    </recommendedName>
</protein>
<dbReference type="OrthoDB" id="7873757at2"/>
<evidence type="ECO:0000256" key="1">
    <source>
        <dbReference type="SAM" id="SignalP"/>
    </source>
</evidence>
<reference evidence="2 3" key="1">
    <citation type="submission" date="2016-10" db="EMBL/GenBank/DDBJ databases">
        <authorList>
            <person name="de Groot N.N."/>
        </authorList>
    </citation>
    <scope>NUCLEOTIDE SEQUENCE [LARGE SCALE GENOMIC DNA]</scope>
    <source>
        <strain evidence="2 3">DSM 8512</strain>
    </source>
</reference>
<feature type="chain" id="PRO_5011463122" description="Tat (Twin-arginine translocation) pathway signal sequence" evidence="1">
    <location>
        <begin position="22"/>
        <end position="130"/>
    </location>
</feature>
<name>A0A1H8M7C8_9RHOB</name>
<dbReference type="STRING" id="34002.SAMN04489859_10378"/>
<dbReference type="EMBL" id="FODE01000037">
    <property type="protein sequence ID" value="SEO13225.1"/>
    <property type="molecule type" value="Genomic_DNA"/>
</dbReference>
<organism evidence="2 3">
    <name type="scientific">Paracoccus alcaliphilus</name>
    <dbReference type="NCBI Taxonomy" id="34002"/>
    <lineage>
        <taxon>Bacteria</taxon>
        <taxon>Pseudomonadati</taxon>
        <taxon>Pseudomonadota</taxon>
        <taxon>Alphaproteobacteria</taxon>
        <taxon>Rhodobacterales</taxon>
        <taxon>Paracoccaceae</taxon>
        <taxon>Paracoccus</taxon>
    </lineage>
</organism>
<sequence length="130" mass="14265">MNRRALLKAIPAVAAAGVVPAVTLSGEVLPPEDETRIIALFRRHQELVDQAAAYGNETLILDAPDAEEIMDRLFYNEIFAIEEKMMSIPCKTPGDFAAKMIVATSRGEVSSDWEEGEIWAEARALVGMMT</sequence>
<evidence type="ECO:0000313" key="2">
    <source>
        <dbReference type="EMBL" id="SEO13225.1"/>
    </source>
</evidence>
<evidence type="ECO:0008006" key="4">
    <source>
        <dbReference type="Google" id="ProtNLM"/>
    </source>
</evidence>
<evidence type="ECO:0000313" key="3">
    <source>
        <dbReference type="Proteomes" id="UP000199054"/>
    </source>
</evidence>
<dbReference type="Proteomes" id="UP000199054">
    <property type="component" value="Unassembled WGS sequence"/>
</dbReference>
<dbReference type="RefSeq" id="WP_090616300.1">
    <property type="nucleotide sequence ID" value="NZ_CP067124.1"/>
</dbReference>